<evidence type="ECO:0000313" key="2">
    <source>
        <dbReference type="EMBL" id="MEQ2312075.1"/>
    </source>
</evidence>
<evidence type="ECO:0000313" key="3">
    <source>
        <dbReference type="Proteomes" id="UP001469553"/>
    </source>
</evidence>
<feature type="compositionally biased region" description="Basic and acidic residues" evidence="1">
    <location>
        <begin position="120"/>
        <end position="130"/>
    </location>
</feature>
<evidence type="ECO:0000256" key="1">
    <source>
        <dbReference type="SAM" id="MobiDB-lite"/>
    </source>
</evidence>
<feature type="compositionally biased region" description="Low complexity" evidence="1">
    <location>
        <begin position="58"/>
        <end position="67"/>
    </location>
</feature>
<reference evidence="2 3" key="1">
    <citation type="submission" date="2021-06" db="EMBL/GenBank/DDBJ databases">
        <authorList>
            <person name="Palmer J.M."/>
        </authorList>
    </citation>
    <scope>NUCLEOTIDE SEQUENCE [LARGE SCALE GENOMIC DNA]</scope>
    <source>
        <strain evidence="2 3">AS_MEX2019</strain>
        <tissue evidence="2">Muscle</tissue>
    </source>
</reference>
<gene>
    <name evidence="2" type="ORF">AMECASPLE_027262</name>
</gene>
<proteinExistence type="predicted"/>
<accession>A0ABV1A1L1</accession>
<sequence length="130" mass="13478">MIRQPVVGPGEPTVELKGAVRRLLGPSARPWRSAAEPPRHSRQRGCILAPSGTGTGSGDRSSTNSSGTGTGDGGSSSSEPSRMDREQEQGVEAGHPGAPHGQEQSVRAAQLGTPPEQNQEQDRGVEAVHP</sequence>
<feature type="region of interest" description="Disordered" evidence="1">
    <location>
        <begin position="23"/>
        <end position="130"/>
    </location>
</feature>
<dbReference type="Proteomes" id="UP001469553">
    <property type="component" value="Unassembled WGS sequence"/>
</dbReference>
<dbReference type="EMBL" id="JAHRIP010078103">
    <property type="protein sequence ID" value="MEQ2312075.1"/>
    <property type="molecule type" value="Genomic_DNA"/>
</dbReference>
<organism evidence="2 3">
    <name type="scientific">Ameca splendens</name>
    <dbReference type="NCBI Taxonomy" id="208324"/>
    <lineage>
        <taxon>Eukaryota</taxon>
        <taxon>Metazoa</taxon>
        <taxon>Chordata</taxon>
        <taxon>Craniata</taxon>
        <taxon>Vertebrata</taxon>
        <taxon>Euteleostomi</taxon>
        <taxon>Actinopterygii</taxon>
        <taxon>Neopterygii</taxon>
        <taxon>Teleostei</taxon>
        <taxon>Neoteleostei</taxon>
        <taxon>Acanthomorphata</taxon>
        <taxon>Ovalentaria</taxon>
        <taxon>Atherinomorphae</taxon>
        <taxon>Cyprinodontiformes</taxon>
        <taxon>Goodeidae</taxon>
        <taxon>Ameca</taxon>
    </lineage>
</organism>
<name>A0ABV1A1L1_9TELE</name>
<keyword evidence="3" id="KW-1185">Reference proteome</keyword>
<protein>
    <submittedName>
        <fullName evidence="2">Uncharacterized protein</fullName>
    </submittedName>
</protein>
<comment type="caution">
    <text evidence="2">The sequence shown here is derived from an EMBL/GenBank/DDBJ whole genome shotgun (WGS) entry which is preliminary data.</text>
</comment>